<dbReference type="AlphaFoldDB" id="A0AAW1FZ68"/>
<dbReference type="Proteomes" id="UP001488805">
    <property type="component" value="Unassembled WGS sequence"/>
</dbReference>
<dbReference type="EMBL" id="JBCEZU010000014">
    <property type="protein sequence ID" value="KAK9539620.1"/>
    <property type="molecule type" value="Genomic_DNA"/>
</dbReference>
<accession>A0AAW1FZ68</accession>
<name>A0AAW1FZ68_ZOAVI</name>
<evidence type="ECO:0000313" key="2">
    <source>
        <dbReference type="Proteomes" id="UP001488805"/>
    </source>
</evidence>
<keyword evidence="2" id="KW-1185">Reference proteome</keyword>
<organism evidence="1 2">
    <name type="scientific">Zoarces viviparus</name>
    <name type="common">Viviparous eelpout</name>
    <name type="synonym">Blennius viviparus</name>
    <dbReference type="NCBI Taxonomy" id="48416"/>
    <lineage>
        <taxon>Eukaryota</taxon>
        <taxon>Metazoa</taxon>
        <taxon>Chordata</taxon>
        <taxon>Craniata</taxon>
        <taxon>Vertebrata</taxon>
        <taxon>Euteleostomi</taxon>
        <taxon>Actinopterygii</taxon>
        <taxon>Neopterygii</taxon>
        <taxon>Teleostei</taxon>
        <taxon>Neoteleostei</taxon>
        <taxon>Acanthomorphata</taxon>
        <taxon>Eupercaria</taxon>
        <taxon>Perciformes</taxon>
        <taxon>Cottioidei</taxon>
        <taxon>Zoarcales</taxon>
        <taxon>Zoarcidae</taxon>
        <taxon>Zoarcinae</taxon>
        <taxon>Zoarces</taxon>
    </lineage>
</organism>
<reference evidence="1 2" key="1">
    <citation type="journal article" date="2024" name="Genome Biol. Evol.">
        <title>Chromosome-level genome assembly of the viviparous eelpout Zoarces viviparus.</title>
        <authorList>
            <person name="Fuhrmann N."/>
            <person name="Brasseur M.V."/>
            <person name="Bakowski C.E."/>
            <person name="Podsiadlowski L."/>
            <person name="Prost S."/>
            <person name="Krehenwinkel H."/>
            <person name="Mayer C."/>
        </authorList>
    </citation>
    <scope>NUCLEOTIDE SEQUENCE [LARGE SCALE GENOMIC DNA]</scope>
    <source>
        <strain evidence="1">NO-MEL_2022_Ind0_liver</strain>
    </source>
</reference>
<comment type="caution">
    <text evidence="1">The sequence shown here is derived from an EMBL/GenBank/DDBJ whole genome shotgun (WGS) entry which is preliminary data.</text>
</comment>
<evidence type="ECO:0000313" key="1">
    <source>
        <dbReference type="EMBL" id="KAK9539620.1"/>
    </source>
</evidence>
<gene>
    <name evidence="1" type="ORF">VZT92_003427</name>
</gene>
<proteinExistence type="predicted"/>
<sequence>MEDDERPTQLIVALGQMLGVITAMQREQAEMNRQFLGALQAQAERQAYALEQLVARTAAAPPVPAPSTLAGVVLHKMTAADDVQSFLESFEATAEACGWPVEERAVRLLPLLTGEVQTADLGLPPGSQAWLRGCA</sequence>
<protein>
    <submittedName>
        <fullName evidence="1">Uncharacterized protein</fullName>
    </submittedName>
</protein>